<reference evidence="1" key="1">
    <citation type="submission" date="2021-06" db="EMBL/GenBank/DDBJ databases">
        <authorList>
            <person name="Rolland C."/>
        </authorList>
    </citation>
    <scope>NUCLEOTIDE SEQUENCE</scope>
    <source>
        <strain evidence="1">347.936635</strain>
    </source>
</reference>
<proteinExistence type="predicted"/>
<sequence length="111" mass="12661">MNLIYSLFLYSNMFTIVPKVGDATFTNCTLEISDTTLVIAYICDNHKQVSTFEIEDSSAKHFRIVDESKNMIIVVNIFDQEMEGYLGSTCWFHQKDGLATKLMYSGNLVKL</sequence>
<evidence type="ECO:0000313" key="1">
    <source>
        <dbReference type="EMBL" id="QYA18538.1"/>
    </source>
</evidence>
<dbReference type="EMBL" id="MZ420154">
    <property type="protein sequence ID" value="QYA18538.1"/>
    <property type="molecule type" value="Genomic_DNA"/>
</dbReference>
<name>A0A8F8KKV5_9VIRU</name>
<protein>
    <submittedName>
        <fullName evidence="1">Uncharacterized protein</fullName>
    </submittedName>
</protein>
<gene>
    <name evidence="1" type="ORF">KOM_12_269</name>
</gene>
<accession>A0A8F8KKV5</accession>
<organism evidence="1">
    <name type="scientific">Clandestinovirus</name>
    <dbReference type="NCBI Taxonomy" id="2831644"/>
    <lineage>
        <taxon>Viruses</taxon>
    </lineage>
</organism>